<feature type="transmembrane region" description="Helical" evidence="7">
    <location>
        <begin position="177"/>
        <end position="197"/>
    </location>
</feature>
<dbReference type="PROSITE" id="PS00218">
    <property type="entry name" value="AMINO_ACID_PERMEASE_1"/>
    <property type="match status" value="1"/>
</dbReference>
<evidence type="ECO:0000259" key="8">
    <source>
        <dbReference type="Pfam" id="PF00324"/>
    </source>
</evidence>
<dbReference type="PIRSF" id="PIRSF006060">
    <property type="entry name" value="AA_transporter"/>
    <property type="match status" value="1"/>
</dbReference>
<evidence type="ECO:0000313" key="11">
    <source>
        <dbReference type="Proteomes" id="UP000077248"/>
    </source>
</evidence>
<dbReference type="Pfam" id="PF00324">
    <property type="entry name" value="AA_permease"/>
    <property type="match status" value="1"/>
</dbReference>
<dbReference type="Proteomes" id="UP000077248">
    <property type="component" value="Unassembled WGS sequence"/>
</dbReference>
<dbReference type="AlphaFoldDB" id="A0A177D9Z7"/>
<evidence type="ECO:0000256" key="1">
    <source>
        <dbReference type="ARBA" id="ARBA00004141"/>
    </source>
</evidence>
<dbReference type="GO" id="GO:0016020">
    <property type="term" value="C:membrane"/>
    <property type="evidence" value="ECO:0007669"/>
    <property type="project" value="UniProtKB-SubCell"/>
</dbReference>
<evidence type="ECO:0000256" key="3">
    <source>
        <dbReference type="ARBA" id="ARBA00022692"/>
    </source>
</evidence>
<evidence type="ECO:0000313" key="12">
    <source>
        <dbReference type="Proteomes" id="UP000291422"/>
    </source>
</evidence>
<dbReference type="GeneID" id="29111518"/>
<sequence>MATADPEKAPHDVAASPDSLDRIQSHFVNEDRLRRSLSARQVQMIAIGGTIGTGLFLGTGKALATGGPASLLICYSIVGFIVFCTMLSLGEMAAFVPVAGSFCTFAGRYVDDAFGFALTWNYWFNDAVSTAADLVALQLLIQYWSDSVPWYAVGIAVWVLIVLANIINVKAYGELEYWLSLLKVVTIIIFIILSIAVNAGGNTDYGYIGGKYWTIGDAPFVGGIGGFASVFVTASFAYGGTESIAITAGETRDPARTLPRVVKNVFWRILLFYILTAIMIGFNIPYNYPGLSTKSSRTSPFTIAFQMAGSKAAGSFVNAVVLTSVISAGNHALYAGSRLLYTLGANGHAPKVFTKLTRYQVPWVAVITTSLVSIVLFSLSFAGSGQVWTWLQNIVGVSNQLSWICIGISSLRFRAGLKAQGKEHLLPFRNWMYPWGPIICVVLNSFIVLVQGWSSFSPKFAAVDFVSFYLELPIFLLMIVVWKLLKKTKFRKASEMDLETDVYTKEDMEPAEKGWKGRSKRIGTWFCF</sequence>
<dbReference type="RefSeq" id="XP_018381180.1">
    <property type="nucleotide sequence ID" value="XM_018525924.1"/>
</dbReference>
<feature type="transmembrane region" description="Helical" evidence="7">
    <location>
        <begin position="148"/>
        <end position="171"/>
    </location>
</feature>
<dbReference type="InterPro" id="IPR050524">
    <property type="entry name" value="APC_YAT"/>
</dbReference>
<dbReference type="EMBL" id="KV441492">
    <property type="protein sequence ID" value="OAG15759.1"/>
    <property type="molecule type" value="Genomic_DNA"/>
</dbReference>
<dbReference type="OMA" id="AMFSTAN"/>
<dbReference type="PANTHER" id="PTHR43341:SF3">
    <property type="entry name" value="AMINO-ACID PERMEASE PB1C11.02-RELATED"/>
    <property type="match status" value="1"/>
</dbReference>
<name>A0A177D9Z7_ALTAL</name>
<dbReference type="EMBL" id="PDXD01000016">
    <property type="protein sequence ID" value="RYN74846.1"/>
    <property type="molecule type" value="Genomic_DNA"/>
</dbReference>
<dbReference type="VEuPathDB" id="FungiDB:CC77DRAFT_1024702"/>
<keyword evidence="5 7" id="KW-1133">Transmembrane helix</keyword>
<keyword evidence="6 7" id="KW-0472">Membrane</keyword>
<dbReference type="InterPro" id="IPR004840">
    <property type="entry name" value="Amino_acid_permease_CS"/>
</dbReference>
<reference evidence="10" key="3">
    <citation type="journal article" date="2019" name="J. ISSAAS">
        <title>Genomics, evolutionary history and diagnostics of the Alternaria alternata species group including apple and Asian pear pathotypes.</title>
        <authorList>
            <person name="Armitage A.D."/>
            <person name="Cockerton H.M."/>
            <person name="Sreenivasaprasad S."/>
            <person name="Woodhall J."/>
            <person name="Lane C."/>
            <person name="Harrison R.J."/>
            <person name="Clarkson J.P."/>
        </authorList>
    </citation>
    <scope>NUCLEOTIDE SEQUENCE</scope>
    <source>
        <strain evidence="10">FERA 1177</strain>
    </source>
</reference>
<evidence type="ECO:0000256" key="7">
    <source>
        <dbReference type="SAM" id="Phobius"/>
    </source>
</evidence>
<gene>
    <name evidence="10" type="ORF">AA0117_g6714</name>
    <name evidence="9" type="ORF">CC77DRAFT_1024702</name>
</gene>
<evidence type="ECO:0000256" key="5">
    <source>
        <dbReference type="ARBA" id="ARBA00022989"/>
    </source>
</evidence>
<feature type="domain" description="Amino acid permease/ SLC12A" evidence="8">
    <location>
        <begin position="42"/>
        <end position="492"/>
    </location>
</feature>
<evidence type="ECO:0000256" key="2">
    <source>
        <dbReference type="ARBA" id="ARBA00022448"/>
    </source>
</evidence>
<dbReference type="Gene3D" id="1.20.1740.10">
    <property type="entry name" value="Amino acid/polyamine transporter I"/>
    <property type="match status" value="1"/>
</dbReference>
<reference evidence="12" key="2">
    <citation type="journal article" date="2019" name="bioRxiv">
        <title>Genomics, evolutionary history and diagnostics of the Alternaria alternata species group including apple and Asian pear pathotypes.</title>
        <authorList>
            <person name="Armitage A.D."/>
            <person name="Cockerton H.M."/>
            <person name="Sreenivasaprasad S."/>
            <person name="Woodhall J.W."/>
            <person name="Lane C.R."/>
            <person name="Harrison R.J."/>
            <person name="Clarkson J.P."/>
        </authorList>
    </citation>
    <scope>NUCLEOTIDE SEQUENCE [LARGE SCALE GENOMIC DNA]</scope>
    <source>
        <strain evidence="12">FERA 1177</strain>
    </source>
</reference>
<feature type="transmembrane region" description="Helical" evidence="7">
    <location>
        <begin position="265"/>
        <end position="286"/>
    </location>
</feature>
<feature type="transmembrane region" description="Helical" evidence="7">
    <location>
        <begin position="218"/>
        <end position="238"/>
    </location>
</feature>
<keyword evidence="2" id="KW-0813">Transport</keyword>
<feature type="transmembrane region" description="Helical" evidence="7">
    <location>
        <begin position="432"/>
        <end position="453"/>
    </location>
</feature>
<evidence type="ECO:0000313" key="10">
    <source>
        <dbReference type="EMBL" id="RYN74846.1"/>
    </source>
</evidence>
<dbReference type="GO" id="GO:0015171">
    <property type="term" value="F:amino acid transmembrane transporter activity"/>
    <property type="evidence" value="ECO:0007669"/>
    <property type="project" value="TreeGrafter"/>
</dbReference>
<organism evidence="9 11">
    <name type="scientific">Alternaria alternata</name>
    <name type="common">Alternaria rot fungus</name>
    <name type="synonym">Torula alternata</name>
    <dbReference type="NCBI Taxonomy" id="5599"/>
    <lineage>
        <taxon>Eukaryota</taxon>
        <taxon>Fungi</taxon>
        <taxon>Dikarya</taxon>
        <taxon>Ascomycota</taxon>
        <taxon>Pezizomycotina</taxon>
        <taxon>Dothideomycetes</taxon>
        <taxon>Pleosporomycetidae</taxon>
        <taxon>Pleosporales</taxon>
        <taxon>Pleosporineae</taxon>
        <taxon>Pleosporaceae</taxon>
        <taxon>Alternaria</taxon>
        <taxon>Alternaria sect. Alternaria</taxon>
        <taxon>Alternaria alternata complex</taxon>
    </lineage>
</organism>
<evidence type="ECO:0000256" key="6">
    <source>
        <dbReference type="ARBA" id="ARBA00023136"/>
    </source>
</evidence>
<dbReference type="KEGG" id="aalt:CC77DRAFT_1024702"/>
<proteinExistence type="predicted"/>
<keyword evidence="3 7" id="KW-0812">Transmembrane</keyword>
<feature type="transmembrane region" description="Helical" evidence="7">
    <location>
        <begin position="465"/>
        <end position="485"/>
    </location>
</feature>
<evidence type="ECO:0000313" key="9">
    <source>
        <dbReference type="EMBL" id="OAG15759.1"/>
    </source>
</evidence>
<accession>A0A177D9Z7</accession>
<feature type="transmembrane region" description="Helical" evidence="7">
    <location>
        <begin position="42"/>
        <end position="63"/>
    </location>
</feature>
<reference evidence="9 11" key="1">
    <citation type="submission" date="2016-05" db="EMBL/GenBank/DDBJ databases">
        <title>Comparative analysis of secretome profiles of manganese(II)-oxidizing ascomycete fungi.</title>
        <authorList>
            <consortium name="DOE Joint Genome Institute"/>
            <person name="Zeiner C.A."/>
            <person name="Purvine S.O."/>
            <person name="Zink E.M."/>
            <person name="Wu S."/>
            <person name="Pasa-Tolic L."/>
            <person name="Chaput D.L."/>
            <person name="Haridas S."/>
            <person name="Grigoriev I.V."/>
            <person name="Santelli C.M."/>
            <person name="Hansel C.M."/>
        </authorList>
    </citation>
    <scope>NUCLEOTIDE SEQUENCE [LARGE SCALE GENOMIC DNA]</scope>
    <source>
        <strain evidence="9 11">SRC1lrK2f</strain>
    </source>
</reference>
<comment type="subcellular location">
    <subcellularLocation>
        <location evidence="1">Membrane</location>
        <topology evidence="1">Multi-pass membrane protein</topology>
    </subcellularLocation>
</comment>
<dbReference type="Proteomes" id="UP000291422">
    <property type="component" value="Unassembled WGS sequence"/>
</dbReference>
<dbReference type="FunFam" id="1.20.1740.10:FF:000001">
    <property type="entry name" value="Amino acid permease"/>
    <property type="match status" value="1"/>
</dbReference>
<dbReference type="InterPro" id="IPR004841">
    <property type="entry name" value="AA-permease/SLC12A_dom"/>
</dbReference>
<feature type="transmembrane region" description="Helical" evidence="7">
    <location>
        <begin position="69"/>
        <end position="87"/>
    </location>
</feature>
<keyword evidence="11" id="KW-1185">Reference proteome</keyword>
<dbReference type="PANTHER" id="PTHR43341">
    <property type="entry name" value="AMINO ACID PERMEASE"/>
    <property type="match status" value="1"/>
</dbReference>
<feature type="transmembrane region" description="Helical" evidence="7">
    <location>
        <begin position="361"/>
        <end position="384"/>
    </location>
</feature>
<protein>
    <submittedName>
        <fullName evidence="10">Putative amino-acid permease</fullName>
    </submittedName>
</protein>
<feature type="transmembrane region" description="Helical" evidence="7">
    <location>
        <begin position="390"/>
        <end position="411"/>
    </location>
</feature>
<keyword evidence="4" id="KW-0029">Amino-acid transport</keyword>
<evidence type="ECO:0000256" key="4">
    <source>
        <dbReference type="ARBA" id="ARBA00022970"/>
    </source>
</evidence>